<evidence type="ECO:0000256" key="1">
    <source>
        <dbReference type="SAM" id="MobiDB-lite"/>
    </source>
</evidence>
<feature type="region of interest" description="Disordered" evidence="1">
    <location>
        <begin position="35"/>
        <end position="54"/>
    </location>
</feature>
<dbReference type="Proteomes" id="UP000565579">
    <property type="component" value="Unassembled WGS sequence"/>
</dbReference>
<sequence>MTRPANSHHDDLEHEPVSITDVFPVEIHDQCNDCPAHADAPPAQHSYSCSTNWR</sequence>
<proteinExistence type="predicted"/>
<feature type="compositionally biased region" description="Polar residues" evidence="1">
    <location>
        <begin position="45"/>
        <end position="54"/>
    </location>
</feature>
<evidence type="ECO:0000313" key="3">
    <source>
        <dbReference type="Proteomes" id="UP000565579"/>
    </source>
</evidence>
<reference evidence="2 3" key="1">
    <citation type="submission" date="2020-08" db="EMBL/GenBank/DDBJ databases">
        <title>Sequencing the genomes of 1000 actinobacteria strains.</title>
        <authorList>
            <person name="Klenk H.-P."/>
        </authorList>
    </citation>
    <scope>NUCLEOTIDE SEQUENCE [LARGE SCALE GENOMIC DNA]</scope>
    <source>
        <strain evidence="2 3">DSM 43768</strain>
    </source>
</reference>
<feature type="compositionally biased region" description="Basic and acidic residues" evidence="1">
    <location>
        <begin position="7"/>
        <end position="16"/>
    </location>
</feature>
<feature type="region of interest" description="Disordered" evidence="1">
    <location>
        <begin position="1"/>
        <end position="21"/>
    </location>
</feature>
<comment type="caution">
    <text evidence="2">The sequence shown here is derived from an EMBL/GenBank/DDBJ whole genome shotgun (WGS) entry which is preliminary data.</text>
</comment>
<evidence type="ECO:0000313" key="2">
    <source>
        <dbReference type="EMBL" id="MBB6557207.1"/>
    </source>
</evidence>
<dbReference type="EMBL" id="JACHMI010000002">
    <property type="protein sequence ID" value="MBB6557207.1"/>
    <property type="molecule type" value="Genomic_DNA"/>
</dbReference>
<name>A0A7X0U6M2_9ACTN</name>
<dbReference type="RefSeq" id="WP_185112794.1">
    <property type="nucleotide sequence ID" value="NZ_BAAAXY010000038.1"/>
</dbReference>
<accession>A0A7X0U6M2</accession>
<gene>
    <name evidence="2" type="ORF">HD593_012097</name>
</gene>
<protein>
    <submittedName>
        <fullName evidence="2">Uncharacterized protein</fullName>
    </submittedName>
</protein>
<organism evidence="2 3">
    <name type="scientific">Nonomuraea rubra</name>
    <dbReference type="NCBI Taxonomy" id="46180"/>
    <lineage>
        <taxon>Bacteria</taxon>
        <taxon>Bacillati</taxon>
        <taxon>Actinomycetota</taxon>
        <taxon>Actinomycetes</taxon>
        <taxon>Streptosporangiales</taxon>
        <taxon>Streptosporangiaceae</taxon>
        <taxon>Nonomuraea</taxon>
    </lineage>
</organism>
<keyword evidence="3" id="KW-1185">Reference proteome</keyword>
<dbReference type="AlphaFoldDB" id="A0A7X0U6M2"/>